<reference evidence="8" key="1">
    <citation type="submission" date="2023-04" db="EMBL/GenBank/DDBJ databases">
        <title>Phytophthora fragariaefolia NBRC 109709.</title>
        <authorList>
            <person name="Ichikawa N."/>
            <person name="Sato H."/>
            <person name="Tonouchi N."/>
        </authorList>
    </citation>
    <scope>NUCLEOTIDE SEQUENCE</scope>
    <source>
        <strain evidence="8">NBRC 109709</strain>
    </source>
</reference>
<dbReference type="GO" id="GO:0052040">
    <property type="term" value="P:symbiont-mediated perturbation of host programmed cell death"/>
    <property type="evidence" value="ECO:0007669"/>
    <property type="project" value="UniProtKB-UniRule"/>
</dbReference>
<dbReference type="Proteomes" id="UP001165121">
    <property type="component" value="Unassembled WGS sequence"/>
</dbReference>
<keyword evidence="5 6" id="KW-1015">Disulfide bond</keyword>
<accession>A0A9W7CTE4</accession>
<evidence type="ECO:0000256" key="2">
    <source>
        <dbReference type="ARBA" id="ARBA00009544"/>
    </source>
</evidence>
<keyword evidence="9" id="KW-1185">Reference proteome</keyword>
<protein>
    <recommendedName>
        <fullName evidence="6">Elicitin</fullName>
    </recommendedName>
</protein>
<evidence type="ECO:0000313" key="8">
    <source>
        <dbReference type="EMBL" id="GMF40974.1"/>
    </source>
</evidence>
<comment type="subcellular location">
    <subcellularLocation>
        <location evidence="1 6">Secreted</location>
    </subcellularLocation>
</comment>
<dbReference type="InterPro" id="IPR036470">
    <property type="entry name" value="Elicitin_sf"/>
</dbReference>
<gene>
    <name evidence="8" type="ORF">Pfra01_001277500</name>
</gene>
<evidence type="ECO:0000256" key="5">
    <source>
        <dbReference type="ARBA" id="ARBA00023157"/>
    </source>
</evidence>
<keyword evidence="4 6" id="KW-0928">Hypersensitive response elicitation</keyword>
<proteinExistence type="inferred from homology"/>
<sequence>MLQYEYEHRKTTNPSPTVSPPLLKMTSFVTALAAIVSTVSAASSSGSYADCSSAVLSALLTDQYIDQCASDSGYVFTAASIPDQTTIDLMCASTACQNLLADVTAMGLSECVIPVGDNILLLADLVDYVPAHCPSSSSGSSMTSTSTTTTAPTSTTTSSASSSTVATESPSTTTAGSMSTSTTTTSTTAATSC</sequence>
<keyword evidence="3 6" id="KW-0964">Secreted</keyword>
<dbReference type="AlphaFoldDB" id="A0A9W7CTE4"/>
<evidence type="ECO:0000256" key="7">
    <source>
        <dbReference type="SAM" id="MobiDB-lite"/>
    </source>
</evidence>
<feature type="region of interest" description="Disordered" evidence="7">
    <location>
        <begin position="134"/>
        <end position="193"/>
    </location>
</feature>
<name>A0A9W7CTE4_9STRA</name>
<evidence type="ECO:0000256" key="4">
    <source>
        <dbReference type="ARBA" id="ARBA00022978"/>
    </source>
</evidence>
<comment type="function">
    <text evidence="6">Induces local and distal defense responses (incompatible hypersensitive reaction) in plants from the solanaceae and cruciferae families. Elicits leaf necrosis and causes the accumulation of pathogenesis-related proteins. Might interact with the lipidic molecules of the plasma membrane.</text>
</comment>
<dbReference type="OrthoDB" id="127425at2759"/>
<evidence type="ECO:0000256" key="1">
    <source>
        <dbReference type="ARBA" id="ARBA00004613"/>
    </source>
</evidence>
<evidence type="ECO:0000256" key="3">
    <source>
        <dbReference type="ARBA" id="ARBA00022525"/>
    </source>
</evidence>
<dbReference type="GO" id="GO:0005576">
    <property type="term" value="C:extracellular region"/>
    <property type="evidence" value="ECO:0007669"/>
    <property type="project" value="UniProtKB-SubCell"/>
</dbReference>
<comment type="similarity">
    <text evidence="2 6">Belongs to the elicitin family.</text>
</comment>
<dbReference type="Pfam" id="PF00964">
    <property type="entry name" value="Elicitin"/>
    <property type="match status" value="1"/>
</dbReference>
<dbReference type="EMBL" id="BSXT01001294">
    <property type="protein sequence ID" value="GMF40974.1"/>
    <property type="molecule type" value="Genomic_DNA"/>
</dbReference>
<comment type="caution">
    <text evidence="8">The sequence shown here is derived from an EMBL/GenBank/DDBJ whole genome shotgun (WGS) entry which is preliminary data.</text>
</comment>
<dbReference type="SUPFAM" id="SSF48647">
    <property type="entry name" value="Fungal elicitin"/>
    <property type="match status" value="1"/>
</dbReference>
<evidence type="ECO:0000256" key="6">
    <source>
        <dbReference type="RuleBase" id="RU368111"/>
    </source>
</evidence>
<evidence type="ECO:0000313" key="9">
    <source>
        <dbReference type="Proteomes" id="UP001165121"/>
    </source>
</evidence>
<dbReference type="Gene3D" id="1.10.239.10">
    <property type="entry name" value="Elicitin domain"/>
    <property type="match status" value="1"/>
</dbReference>
<dbReference type="SMART" id="SM01187">
    <property type="entry name" value="Elicitin"/>
    <property type="match status" value="1"/>
</dbReference>
<dbReference type="InterPro" id="IPR002200">
    <property type="entry name" value="Elicitin"/>
</dbReference>
<organism evidence="8 9">
    <name type="scientific">Phytophthora fragariaefolia</name>
    <dbReference type="NCBI Taxonomy" id="1490495"/>
    <lineage>
        <taxon>Eukaryota</taxon>
        <taxon>Sar</taxon>
        <taxon>Stramenopiles</taxon>
        <taxon>Oomycota</taxon>
        <taxon>Peronosporomycetes</taxon>
        <taxon>Peronosporales</taxon>
        <taxon>Peronosporaceae</taxon>
        <taxon>Phytophthora</taxon>
    </lineage>
</organism>